<reference evidence="1 2" key="1">
    <citation type="submission" date="2024-04" db="EMBL/GenBank/DDBJ databases">
        <authorList>
            <person name="Rising A."/>
            <person name="Reimegard J."/>
            <person name="Sonavane S."/>
            <person name="Akerstrom W."/>
            <person name="Nylinder S."/>
            <person name="Hedman E."/>
            <person name="Kallberg Y."/>
        </authorList>
    </citation>
    <scope>NUCLEOTIDE SEQUENCE [LARGE SCALE GENOMIC DNA]</scope>
</reference>
<sequence length="81" mass="9216">MAPCLAMIRNVYNSPTELPTPTKDQVIHPTIRHWLVAKRNDICGQEQSPRSDPFETPFILSPEMVRMDSYRLITSSQASAE</sequence>
<gene>
    <name evidence="1" type="ORF">LARSCL_LOCUS20977</name>
</gene>
<protein>
    <submittedName>
        <fullName evidence="1">Uncharacterized protein</fullName>
    </submittedName>
</protein>
<dbReference type="AlphaFoldDB" id="A0AAV2BRQ1"/>
<name>A0AAV2BRQ1_9ARAC</name>
<dbReference type="Proteomes" id="UP001497382">
    <property type="component" value="Unassembled WGS sequence"/>
</dbReference>
<evidence type="ECO:0000313" key="2">
    <source>
        <dbReference type="Proteomes" id="UP001497382"/>
    </source>
</evidence>
<dbReference type="EMBL" id="CAXIEN010000472">
    <property type="protein sequence ID" value="CAL1298753.1"/>
    <property type="molecule type" value="Genomic_DNA"/>
</dbReference>
<accession>A0AAV2BRQ1</accession>
<evidence type="ECO:0000313" key="1">
    <source>
        <dbReference type="EMBL" id="CAL1298753.1"/>
    </source>
</evidence>
<comment type="caution">
    <text evidence="1">The sequence shown here is derived from an EMBL/GenBank/DDBJ whole genome shotgun (WGS) entry which is preliminary data.</text>
</comment>
<keyword evidence="2" id="KW-1185">Reference proteome</keyword>
<organism evidence="1 2">
    <name type="scientific">Larinioides sclopetarius</name>
    <dbReference type="NCBI Taxonomy" id="280406"/>
    <lineage>
        <taxon>Eukaryota</taxon>
        <taxon>Metazoa</taxon>
        <taxon>Ecdysozoa</taxon>
        <taxon>Arthropoda</taxon>
        <taxon>Chelicerata</taxon>
        <taxon>Arachnida</taxon>
        <taxon>Araneae</taxon>
        <taxon>Araneomorphae</taxon>
        <taxon>Entelegynae</taxon>
        <taxon>Araneoidea</taxon>
        <taxon>Araneidae</taxon>
        <taxon>Larinioides</taxon>
    </lineage>
</organism>
<proteinExistence type="predicted"/>